<organism evidence="3 4">
    <name type="scientific">Cryobacterium breve</name>
    <dbReference type="NCBI Taxonomy" id="1259258"/>
    <lineage>
        <taxon>Bacteria</taxon>
        <taxon>Bacillati</taxon>
        <taxon>Actinomycetota</taxon>
        <taxon>Actinomycetes</taxon>
        <taxon>Micrococcales</taxon>
        <taxon>Microbacteriaceae</taxon>
        <taxon>Cryobacterium</taxon>
    </lineage>
</organism>
<keyword evidence="3" id="KW-0012">Acyltransferase</keyword>
<dbReference type="SUPFAM" id="SSF55729">
    <property type="entry name" value="Acyl-CoA N-acyltransferases (Nat)"/>
    <property type="match status" value="1"/>
</dbReference>
<dbReference type="Proteomes" id="UP001212421">
    <property type="component" value="Chromosome"/>
</dbReference>
<dbReference type="CDD" id="cd04301">
    <property type="entry name" value="NAT_SF"/>
    <property type="match status" value="1"/>
</dbReference>
<reference evidence="3 4" key="1">
    <citation type="submission" date="2021-05" db="EMBL/GenBank/DDBJ databases">
        <authorList>
            <person name="Kumar R."/>
            <person name="Kumar A."/>
            <person name="Mukhia S."/>
        </authorList>
    </citation>
    <scope>NUCLEOTIDE SEQUENCE [LARGE SCALE GENOMIC DNA]</scope>
    <source>
        <strain evidence="3 4">ERMR7:08</strain>
    </source>
</reference>
<evidence type="ECO:0000313" key="3">
    <source>
        <dbReference type="EMBL" id="WBM81520.1"/>
    </source>
</evidence>
<feature type="compositionally biased region" description="Basic residues" evidence="1">
    <location>
        <begin position="196"/>
        <end position="210"/>
    </location>
</feature>
<protein>
    <submittedName>
        <fullName evidence="3">GNAT family N-acetyltransferase</fullName>
        <ecNumber evidence="3">2.3.1.-</ecNumber>
    </submittedName>
</protein>
<keyword evidence="4" id="KW-1185">Reference proteome</keyword>
<dbReference type="Gene3D" id="3.40.630.30">
    <property type="match status" value="1"/>
</dbReference>
<dbReference type="InterPro" id="IPR000182">
    <property type="entry name" value="GNAT_dom"/>
</dbReference>
<dbReference type="EC" id="2.3.1.-" evidence="3"/>
<accession>A0ABY7NGT5</accession>
<name>A0ABY7NGT5_9MICO</name>
<evidence type="ECO:0000256" key="1">
    <source>
        <dbReference type="SAM" id="MobiDB-lite"/>
    </source>
</evidence>
<sequence length="258" mass="29195">MTEGFTIRNTTAADWHEVRELRLEMLRDTPLGFGETFDAALAHDEAEWAMRGARGTNEHSIVVVAITPSGRWVGTMGGYIPDEATGPLLVGVYVAPDYRGGVAGVTDALLSRIEDWARTETGRLTLHVHEHNDRARVAYERRGFAATGVTEPYVLDPTSRELEMIKQAHTGIATSSACRARAFPVRRWSHENRRSGRDRHRRPARRHRGRAPWSRGRSALPVHRTGRDHRRRTRRGARGSGYRHRRHERRAHLGGGIR</sequence>
<evidence type="ECO:0000313" key="4">
    <source>
        <dbReference type="Proteomes" id="UP001212421"/>
    </source>
</evidence>
<feature type="region of interest" description="Disordered" evidence="1">
    <location>
        <begin position="189"/>
        <end position="258"/>
    </location>
</feature>
<dbReference type="Pfam" id="PF00583">
    <property type="entry name" value="Acetyltransf_1"/>
    <property type="match status" value="1"/>
</dbReference>
<dbReference type="InterPro" id="IPR016181">
    <property type="entry name" value="Acyl_CoA_acyltransferase"/>
</dbReference>
<dbReference type="PROSITE" id="PS51186">
    <property type="entry name" value="GNAT"/>
    <property type="match status" value="1"/>
</dbReference>
<feature type="domain" description="N-acetyltransferase" evidence="2">
    <location>
        <begin position="5"/>
        <end position="169"/>
    </location>
</feature>
<keyword evidence="3" id="KW-0808">Transferase</keyword>
<evidence type="ECO:0000259" key="2">
    <source>
        <dbReference type="PROSITE" id="PS51186"/>
    </source>
</evidence>
<dbReference type="EMBL" id="CP075584">
    <property type="protein sequence ID" value="WBM81520.1"/>
    <property type="molecule type" value="Genomic_DNA"/>
</dbReference>
<gene>
    <name evidence="3" type="ORF">KIV56_11470</name>
</gene>
<feature type="compositionally biased region" description="Basic residues" evidence="1">
    <location>
        <begin position="224"/>
        <end position="252"/>
    </location>
</feature>
<dbReference type="GO" id="GO:0016746">
    <property type="term" value="F:acyltransferase activity"/>
    <property type="evidence" value="ECO:0007669"/>
    <property type="project" value="UniProtKB-KW"/>
</dbReference>
<proteinExistence type="predicted"/>